<organism evidence="2 3">
    <name type="scientific">Enhydrobacter aerosaccus</name>
    <dbReference type="NCBI Taxonomy" id="225324"/>
    <lineage>
        <taxon>Bacteria</taxon>
        <taxon>Pseudomonadati</taxon>
        <taxon>Pseudomonadota</taxon>
        <taxon>Alphaproteobacteria</taxon>
        <taxon>Hyphomicrobiales</taxon>
        <taxon>Enhydrobacter</taxon>
    </lineage>
</organism>
<protein>
    <submittedName>
        <fullName evidence="2">Uncharacterized protein</fullName>
    </submittedName>
</protein>
<keyword evidence="3" id="KW-1185">Reference proteome</keyword>
<proteinExistence type="predicted"/>
<feature type="signal peptide" evidence="1">
    <location>
        <begin position="1"/>
        <end position="24"/>
    </location>
</feature>
<accession>A0A1T4TIF5</accession>
<keyword evidence="1" id="KW-0732">Signal</keyword>
<dbReference type="RefSeq" id="WP_085938030.1">
    <property type="nucleotide sequence ID" value="NZ_FUWJ01000018.1"/>
</dbReference>
<name>A0A1T4TIF5_9HYPH</name>
<dbReference type="EMBL" id="FUWJ01000018">
    <property type="protein sequence ID" value="SKA39989.1"/>
    <property type="molecule type" value="Genomic_DNA"/>
</dbReference>
<dbReference type="AlphaFoldDB" id="A0A1T4TIF5"/>
<dbReference type="PROSITE" id="PS51257">
    <property type="entry name" value="PROKAR_LIPOPROTEIN"/>
    <property type="match status" value="1"/>
</dbReference>
<evidence type="ECO:0000313" key="3">
    <source>
        <dbReference type="Proteomes" id="UP000190092"/>
    </source>
</evidence>
<dbReference type="Proteomes" id="UP000190092">
    <property type="component" value="Unassembled WGS sequence"/>
</dbReference>
<sequence length="394" mass="42713">MVIDRLIFCSAIMIVAACFNIAAAQEEPSLEVDVSDNAAVLRLPGVEYEFDDPVWCGSTIVAFPGKGMNGGREWITLYDIDRKTVTRRDRLEAGIVACNADASEVVTRSSGTDARIGGEYALVDRNKRSVGLGYAANLLSVDGARRTFILARSLNKDPDWWTGTIESVKIAATADGKAQIERSRTFGEASSNMVAAAAVSGDGETIAYSVRTTPDAGRWNDPSALDLFVSAFGASKGYRLPLDSLLKKAETVKSFFFDKDKLAVIGVSDDKHLVVAVCAIVSHRPRDCRSAPTIFKDPEFEFVGVGRAGYIFGGSAGRACIVEVAPDWVGELPAACRTGGAPRPRFCGLCHPITTYVVSPDRQWVVVRSRFREERLGQFDTEWAVVPLAAYEVH</sequence>
<evidence type="ECO:0000256" key="1">
    <source>
        <dbReference type="SAM" id="SignalP"/>
    </source>
</evidence>
<feature type="chain" id="PRO_5010518520" evidence="1">
    <location>
        <begin position="25"/>
        <end position="394"/>
    </location>
</feature>
<gene>
    <name evidence="2" type="ORF">SAMN02745126_06297</name>
</gene>
<reference evidence="3" key="1">
    <citation type="submission" date="2017-02" db="EMBL/GenBank/DDBJ databases">
        <authorList>
            <person name="Varghese N."/>
            <person name="Submissions S."/>
        </authorList>
    </citation>
    <scope>NUCLEOTIDE SEQUENCE [LARGE SCALE GENOMIC DNA]</scope>
    <source>
        <strain evidence="3">ATCC 27094</strain>
    </source>
</reference>
<evidence type="ECO:0000313" key="2">
    <source>
        <dbReference type="EMBL" id="SKA39989.1"/>
    </source>
</evidence>